<keyword evidence="3" id="KW-1185">Reference proteome</keyword>
<keyword evidence="1" id="KW-1133">Transmembrane helix</keyword>
<dbReference type="InterPro" id="IPR010690">
    <property type="entry name" value="YqfD"/>
</dbReference>
<dbReference type="EMBL" id="FOGT01000003">
    <property type="protein sequence ID" value="SER70508.1"/>
    <property type="molecule type" value="Genomic_DNA"/>
</dbReference>
<sequence length="395" mass="45110">MRNEWVHRAAGYMKIRVSGTTAESFINECTERGVIIWGVQFETDSMFTANVMLADLSKLKKLAKHFPCKIYFIEKRGAPFILKRITKRKGMLAGLAAFIFALILLSNMVWSITIDGAEPHLEYELRSAISDMGVKKGKLHYFLPPPEKIQENIMNELDKVTWVGVTKQGSALHFQVVEREIVEEKQRSGPAHLVAARKAVIHDLFVEKGKPMVEPNQFVKKGEILVSGLIGKEDNYKRVAAEGRVRGESWYKVNVKVPLNLAVETVTGEIQRKHALKLWDMRIPFWGFKGLKSDNIYEDTLVKKWEPFGFRLPLAYEIRNQYDLLEVEERRAKEKAAAIAKEEAVKTLLQRFSEEAEIIDEKVLHQTVEGGKVKVLLHFRVIDDIAVKQPVIQGD</sequence>
<dbReference type="Proteomes" id="UP000198571">
    <property type="component" value="Unassembled WGS sequence"/>
</dbReference>
<evidence type="ECO:0000313" key="2">
    <source>
        <dbReference type="EMBL" id="SER70508.1"/>
    </source>
</evidence>
<dbReference type="STRING" id="1601833.SAMN05518684_10388"/>
<keyword evidence="1" id="KW-0812">Transmembrane</keyword>
<feature type="transmembrane region" description="Helical" evidence="1">
    <location>
        <begin position="90"/>
        <end position="110"/>
    </location>
</feature>
<dbReference type="Pfam" id="PF06898">
    <property type="entry name" value="YqfD"/>
    <property type="match status" value="1"/>
</dbReference>
<organism evidence="2 3">
    <name type="scientific">Salipaludibacillus aurantiacus</name>
    <dbReference type="NCBI Taxonomy" id="1601833"/>
    <lineage>
        <taxon>Bacteria</taxon>
        <taxon>Bacillati</taxon>
        <taxon>Bacillota</taxon>
        <taxon>Bacilli</taxon>
        <taxon>Bacillales</taxon>
        <taxon>Bacillaceae</taxon>
    </lineage>
</organism>
<dbReference type="PIRSF" id="PIRSF029895">
    <property type="entry name" value="SpoIV"/>
    <property type="match status" value="1"/>
</dbReference>
<proteinExistence type="predicted"/>
<gene>
    <name evidence="2" type="ORF">SAMN05518684_10388</name>
</gene>
<accession>A0A1H9RCW9</accession>
<dbReference type="OrthoDB" id="1640349at2"/>
<evidence type="ECO:0000256" key="1">
    <source>
        <dbReference type="SAM" id="Phobius"/>
    </source>
</evidence>
<name>A0A1H9RCW9_9BACI</name>
<dbReference type="AlphaFoldDB" id="A0A1H9RCW9"/>
<keyword evidence="1" id="KW-0472">Membrane</keyword>
<reference evidence="3" key="1">
    <citation type="submission" date="2016-10" db="EMBL/GenBank/DDBJ databases">
        <authorList>
            <person name="Varghese N."/>
            <person name="Submissions S."/>
        </authorList>
    </citation>
    <scope>NUCLEOTIDE SEQUENCE [LARGE SCALE GENOMIC DNA]</scope>
    <source>
        <strain evidence="3">S9</strain>
    </source>
</reference>
<dbReference type="NCBIfam" id="TIGR02876">
    <property type="entry name" value="spore_yqfD"/>
    <property type="match status" value="1"/>
</dbReference>
<evidence type="ECO:0000313" key="3">
    <source>
        <dbReference type="Proteomes" id="UP000198571"/>
    </source>
</evidence>
<dbReference type="RefSeq" id="WP_093047844.1">
    <property type="nucleotide sequence ID" value="NZ_FOGT01000003.1"/>
</dbReference>
<protein>
    <submittedName>
        <fullName evidence="2">Similar to stage IV sporulation protein</fullName>
    </submittedName>
</protein>